<dbReference type="Proteomes" id="UP000325286">
    <property type="component" value="Chromosome"/>
</dbReference>
<name>A0A5B9QRV6_9BACT</name>
<evidence type="ECO:0000313" key="3">
    <source>
        <dbReference type="Proteomes" id="UP000325286"/>
    </source>
</evidence>
<evidence type="ECO:0008006" key="4">
    <source>
        <dbReference type="Google" id="ProtNLM"/>
    </source>
</evidence>
<accession>A0A5B9QRV6</accession>
<dbReference type="AlphaFoldDB" id="A0A5B9QRV6"/>
<proteinExistence type="predicted"/>
<evidence type="ECO:0000313" key="2">
    <source>
        <dbReference type="EMBL" id="QEG40430.1"/>
    </source>
</evidence>
<gene>
    <name evidence="2" type="ORF">UC8_24420</name>
</gene>
<dbReference type="InterPro" id="IPR038666">
    <property type="entry name" value="SSP1_head-tail_sf"/>
</dbReference>
<dbReference type="RefSeq" id="WP_068130937.1">
    <property type="nucleotide sequence ID" value="NZ_CP042914.1"/>
</dbReference>
<dbReference type="KEGG" id="rul:UC8_24420"/>
<sequence>MTQAKRDRVTILADGSARRAPQPEFTREVLQNVPASVTANSRGTEKLRGFQMEADVQYVVQINYPRDVRILANMRVRADGGLLAGQTLDIVRVQPVEEPASPPQLLIGCKELEAGR</sequence>
<keyword evidence="3" id="KW-1185">Reference proteome</keyword>
<reference evidence="2 3" key="1">
    <citation type="submission" date="2019-08" db="EMBL/GenBank/DDBJ databases">
        <title>Deep-cultivation of Planctomycetes and their phenomic and genomic characterization uncovers novel biology.</title>
        <authorList>
            <person name="Wiegand S."/>
            <person name="Jogler M."/>
            <person name="Boedeker C."/>
            <person name="Pinto D."/>
            <person name="Vollmers J."/>
            <person name="Rivas-Marin E."/>
            <person name="Kohn T."/>
            <person name="Peeters S.H."/>
            <person name="Heuer A."/>
            <person name="Rast P."/>
            <person name="Oberbeckmann S."/>
            <person name="Bunk B."/>
            <person name="Jeske O."/>
            <person name="Meyerdierks A."/>
            <person name="Storesund J.E."/>
            <person name="Kallscheuer N."/>
            <person name="Luecker S."/>
            <person name="Lage O.M."/>
            <person name="Pohl T."/>
            <person name="Merkel B.J."/>
            <person name="Hornburger P."/>
            <person name="Mueller R.-W."/>
            <person name="Bruemmer F."/>
            <person name="Labrenz M."/>
            <person name="Spormann A.M."/>
            <person name="Op den Camp H."/>
            <person name="Overmann J."/>
            <person name="Amann R."/>
            <person name="Jetten M.S.M."/>
            <person name="Mascher T."/>
            <person name="Medema M.H."/>
            <person name="Devos D.P."/>
            <person name="Kaster A.-K."/>
            <person name="Ovreas L."/>
            <person name="Rohde M."/>
            <person name="Galperin M.Y."/>
            <person name="Jogler C."/>
        </authorList>
    </citation>
    <scope>NUCLEOTIDE SEQUENCE [LARGE SCALE GENOMIC DNA]</scope>
    <source>
        <strain evidence="2 3">UC8</strain>
    </source>
</reference>
<protein>
    <recommendedName>
        <fullName evidence="4">Phage head-tail joining protein</fullName>
    </recommendedName>
</protein>
<dbReference type="Gene3D" id="2.40.10.270">
    <property type="entry name" value="Bacteriophage SPP1 head-tail adaptor protein"/>
    <property type="match status" value="1"/>
</dbReference>
<dbReference type="EMBL" id="CP042914">
    <property type="protein sequence ID" value="QEG40430.1"/>
    <property type="molecule type" value="Genomic_DNA"/>
</dbReference>
<feature type="region of interest" description="Disordered" evidence="1">
    <location>
        <begin position="1"/>
        <end position="23"/>
    </location>
</feature>
<evidence type="ECO:0000256" key="1">
    <source>
        <dbReference type="SAM" id="MobiDB-lite"/>
    </source>
</evidence>
<organism evidence="2 3">
    <name type="scientific">Roseimaritima ulvae</name>
    <dbReference type="NCBI Taxonomy" id="980254"/>
    <lineage>
        <taxon>Bacteria</taxon>
        <taxon>Pseudomonadati</taxon>
        <taxon>Planctomycetota</taxon>
        <taxon>Planctomycetia</taxon>
        <taxon>Pirellulales</taxon>
        <taxon>Pirellulaceae</taxon>
        <taxon>Roseimaritima</taxon>
    </lineage>
</organism>